<name>A0A1Y2GT29_9FUNG</name>
<keyword evidence="3" id="KW-1185">Reference proteome</keyword>
<protein>
    <recommendedName>
        <fullName evidence="1">F-box domain-containing protein</fullName>
    </recommendedName>
</protein>
<evidence type="ECO:0000259" key="1">
    <source>
        <dbReference type="SMART" id="SM00256"/>
    </source>
</evidence>
<dbReference type="PANTHER" id="PTHR16134:SF119">
    <property type="entry name" value="AT02038P-RELATED"/>
    <property type="match status" value="1"/>
</dbReference>
<dbReference type="InterPro" id="IPR001810">
    <property type="entry name" value="F-box_dom"/>
</dbReference>
<evidence type="ECO:0000313" key="3">
    <source>
        <dbReference type="Proteomes" id="UP000193648"/>
    </source>
</evidence>
<accession>A0A1Y2GT29</accession>
<organism evidence="2 3">
    <name type="scientific">Lobosporangium transversale</name>
    <dbReference type="NCBI Taxonomy" id="64571"/>
    <lineage>
        <taxon>Eukaryota</taxon>
        <taxon>Fungi</taxon>
        <taxon>Fungi incertae sedis</taxon>
        <taxon>Mucoromycota</taxon>
        <taxon>Mortierellomycotina</taxon>
        <taxon>Mortierellomycetes</taxon>
        <taxon>Mortierellales</taxon>
        <taxon>Mortierellaceae</taxon>
        <taxon>Lobosporangium</taxon>
    </lineage>
</organism>
<dbReference type="Pfam" id="PF12937">
    <property type="entry name" value="F-box-like"/>
    <property type="match status" value="1"/>
</dbReference>
<dbReference type="InParanoid" id="A0A1Y2GT29"/>
<evidence type="ECO:0000313" key="2">
    <source>
        <dbReference type="EMBL" id="ORZ20138.1"/>
    </source>
</evidence>
<reference evidence="2 3" key="1">
    <citation type="submission" date="2016-07" db="EMBL/GenBank/DDBJ databases">
        <title>Pervasive Adenine N6-methylation of Active Genes in Fungi.</title>
        <authorList>
            <consortium name="DOE Joint Genome Institute"/>
            <person name="Mondo S.J."/>
            <person name="Dannebaum R.O."/>
            <person name="Kuo R.C."/>
            <person name="Labutti K."/>
            <person name="Haridas S."/>
            <person name="Kuo A."/>
            <person name="Salamov A."/>
            <person name="Ahrendt S.R."/>
            <person name="Lipzen A."/>
            <person name="Sullivan W."/>
            <person name="Andreopoulos W.B."/>
            <person name="Clum A."/>
            <person name="Lindquist E."/>
            <person name="Daum C."/>
            <person name="Ramamoorthy G.K."/>
            <person name="Gryganskyi A."/>
            <person name="Culley D."/>
            <person name="Magnuson J.K."/>
            <person name="James T.Y."/>
            <person name="O'Malley M.A."/>
            <person name="Stajich J.E."/>
            <person name="Spatafora J.W."/>
            <person name="Visel A."/>
            <person name="Grigoriev I.V."/>
        </authorList>
    </citation>
    <scope>NUCLEOTIDE SEQUENCE [LARGE SCALE GENOMIC DNA]</scope>
    <source>
        <strain evidence="2 3">NRRL 3116</strain>
    </source>
</reference>
<dbReference type="Gene3D" id="3.80.10.10">
    <property type="entry name" value="Ribonuclease Inhibitor"/>
    <property type="match status" value="1"/>
</dbReference>
<dbReference type="SMART" id="SM00256">
    <property type="entry name" value="FBOX"/>
    <property type="match status" value="1"/>
</dbReference>
<sequence>MVSMFDPVEYFPPEVIEVIASYLLTTELAACSRVCWQWRQAFKHSLWSEFKEPRQEQENEQSTGLIQPNTSYLQYLRNTILENEHRFQVLSLQSFELATLLTREGSKCVHLKRLHCRTFNAPVCEYDSGDASVPIDGSGDSDNISEELHKYATLIAQNPNLQSFSFQSLSTARSYFFYKRLLSTLNNHCLNIRFLTLTSIQIPLSTVQMLFWSLPKRLEALDFRANAIFWSSYSQNGGQEYPYEQLRRLVISIRGHRYTNNVFSGLLRRCPNLQECCVLELFDYDMRFLFMDLSRYCVGLQSLEITQQADVLHPMLRHIDPLSTKLKTFHLGGDFTCRTFFVATILDLWCNTLQDLEFGQDVRFHAPGLLNILTRCPSLRRLVHRIPYVDPPTQARDYINRGGLLLSDFRTKFWVCLGLQELEIYITDNRHFERVWTNQTPLELVYEQLGALKDLRKLRLGWLSMKDSELYNSRIRGPLRLDFSLEGGLELLRDLKQLEELDIFRIHKIFVRQAEVEWMNEHWPRIRRIRGLLEQKRDALMAEEQDQYDEWDEVYRVPFVDRNKAWARRPEEEFEHISWLRKQRPWVEIC</sequence>
<dbReference type="CDD" id="cd09917">
    <property type="entry name" value="F-box_SF"/>
    <property type="match status" value="1"/>
</dbReference>
<dbReference type="Gene3D" id="1.20.1280.50">
    <property type="match status" value="1"/>
</dbReference>
<dbReference type="EMBL" id="MCFF01000013">
    <property type="protein sequence ID" value="ORZ20138.1"/>
    <property type="molecule type" value="Genomic_DNA"/>
</dbReference>
<dbReference type="SUPFAM" id="SSF81383">
    <property type="entry name" value="F-box domain"/>
    <property type="match status" value="1"/>
</dbReference>
<proteinExistence type="predicted"/>
<dbReference type="AlphaFoldDB" id="A0A1Y2GT29"/>
<dbReference type="RefSeq" id="XP_021882678.1">
    <property type="nucleotide sequence ID" value="XM_022028704.1"/>
</dbReference>
<comment type="caution">
    <text evidence="2">The sequence shown here is derived from an EMBL/GenBank/DDBJ whole genome shotgun (WGS) entry which is preliminary data.</text>
</comment>
<dbReference type="InterPro" id="IPR032675">
    <property type="entry name" value="LRR_dom_sf"/>
</dbReference>
<dbReference type="Proteomes" id="UP000193648">
    <property type="component" value="Unassembled WGS sequence"/>
</dbReference>
<feature type="domain" description="F-box" evidence="1">
    <location>
        <begin position="11"/>
        <end position="50"/>
    </location>
</feature>
<dbReference type="SUPFAM" id="SSF52047">
    <property type="entry name" value="RNI-like"/>
    <property type="match status" value="1"/>
</dbReference>
<gene>
    <name evidence="2" type="ORF">BCR41DRAFT_395151</name>
</gene>
<dbReference type="InterPro" id="IPR036047">
    <property type="entry name" value="F-box-like_dom_sf"/>
</dbReference>
<dbReference type="GeneID" id="33570547"/>
<dbReference type="PANTHER" id="PTHR16134">
    <property type="entry name" value="F-BOX/TPR REPEAT PROTEIN POF3"/>
    <property type="match status" value="1"/>
</dbReference>
<dbReference type="OrthoDB" id="2339315at2759"/>